<dbReference type="EMBL" id="KE747827">
    <property type="protein sequence ID" value="RMZ71723.1"/>
    <property type="molecule type" value="Genomic_DNA"/>
</dbReference>
<dbReference type="CDD" id="cd13777">
    <property type="entry name" value="Aar2_N"/>
    <property type="match status" value="1"/>
</dbReference>
<dbReference type="PANTHER" id="PTHR12689">
    <property type="entry name" value="A1 CISTRON SPLICING FACTOR AAR2-RELATED"/>
    <property type="match status" value="1"/>
</dbReference>
<protein>
    <submittedName>
        <fullName evidence="5">Aar2 family</fullName>
    </submittedName>
</protein>
<dbReference type="InterPro" id="IPR038514">
    <property type="entry name" value="AAR2_C_sf"/>
</dbReference>
<gene>
    <name evidence="5" type="ORF">GMOD_00006867</name>
</gene>
<dbReference type="CDD" id="cd13778">
    <property type="entry name" value="Aar2_C"/>
    <property type="match status" value="1"/>
</dbReference>
<accession>A0A3M7MB14</accession>
<feature type="domain" description="AAR2 C-terminal" evidence="3">
    <location>
        <begin position="192"/>
        <end position="357"/>
    </location>
</feature>
<feature type="region of interest" description="Disordered" evidence="2">
    <location>
        <begin position="408"/>
        <end position="430"/>
    </location>
</feature>
<dbReference type="Pfam" id="PF20981">
    <property type="entry name" value="AAR2_1st"/>
    <property type="match status" value="1"/>
</dbReference>
<feature type="domain" description="AAR2 N-terminal" evidence="4">
    <location>
        <begin position="8"/>
        <end position="153"/>
    </location>
</feature>
<proteinExistence type="inferred from homology"/>
<evidence type="ECO:0000259" key="4">
    <source>
        <dbReference type="Pfam" id="PF20981"/>
    </source>
</evidence>
<dbReference type="Gene3D" id="1.25.40.550">
    <property type="entry name" value="Aar2, C-terminal domain-like"/>
    <property type="match status" value="1"/>
</dbReference>
<dbReference type="AlphaFoldDB" id="A0A3M7MB14"/>
<dbReference type="InterPro" id="IPR033647">
    <property type="entry name" value="Aar2_N"/>
</dbReference>
<dbReference type="InterPro" id="IPR033648">
    <property type="entry name" value="AAR2_C"/>
</dbReference>
<reference evidence="5 6" key="1">
    <citation type="journal article" date="2014" name="PLoS ONE">
        <title>De novo Genome Assembly of the Fungal Plant Pathogen Pyrenophora semeniperda.</title>
        <authorList>
            <person name="Soliai M.M."/>
            <person name="Meyer S.E."/>
            <person name="Udall J.A."/>
            <person name="Elzinga D.E."/>
            <person name="Hermansen R.A."/>
            <person name="Bodily P.M."/>
            <person name="Hart A.A."/>
            <person name="Coleman C.E."/>
        </authorList>
    </citation>
    <scope>NUCLEOTIDE SEQUENCE [LARGE SCALE GENOMIC DNA]</scope>
    <source>
        <strain evidence="5 6">CCB06</strain>
        <tissue evidence="5">Mycelium</tissue>
    </source>
</reference>
<dbReference type="Proteomes" id="UP000265663">
    <property type="component" value="Unassembled WGS sequence"/>
</dbReference>
<keyword evidence="6" id="KW-1185">Reference proteome</keyword>
<sequence>MDPSSINNCVLLLGLPQKALAGIDLLSFMTSPRFRGVKNVPPGLHFVFTASDSTLSVRHGAWFYVTPGVGSPQVFVKKWDEDTEDLVAETSQTEVLRHKANLGSIWKDGLTPYRQTVQEGDSGAAEENWSEESTDWNKLTSQITPTILSRICGLNPDHWSLTSASSATQDLDEIPGLETSNSMLHPEKELRFLPIDLKKTWREGATGRERTEAAQDRSWFLGDLIDNHCQASDLRGRENEILGELQFTFLMVLTLNNNSCLEQWKRLLRLLLTCRQAIKQRSQLFLDVLKCLRTQLPHCSDMEGDLFDMNDAGGGFLRQLLSQFRKGLDDFDGKWKADLVDELEDLQEYMQKEFGWEPEGVYLKRGMVDLEDGERVELEVNGADEDDELGDFAPTVVDLTPEQMTLLGDGDSVEEASEDEVDLDEMDTRY</sequence>
<evidence type="ECO:0000259" key="3">
    <source>
        <dbReference type="Pfam" id="PF05282"/>
    </source>
</evidence>
<evidence type="ECO:0000313" key="5">
    <source>
        <dbReference type="EMBL" id="RMZ71723.1"/>
    </source>
</evidence>
<comment type="similarity">
    <text evidence="1">Belongs to the AAR2 family.</text>
</comment>
<feature type="compositionally biased region" description="Acidic residues" evidence="2">
    <location>
        <begin position="411"/>
        <end position="430"/>
    </location>
</feature>
<evidence type="ECO:0000256" key="1">
    <source>
        <dbReference type="ARBA" id="ARBA00006281"/>
    </source>
</evidence>
<dbReference type="Pfam" id="PF05282">
    <property type="entry name" value="AAR2"/>
    <property type="match status" value="1"/>
</dbReference>
<dbReference type="InterPro" id="IPR038516">
    <property type="entry name" value="AAR2_N_sf"/>
</dbReference>
<evidence type="ECO:0000256" key="2">
    <source>
        <dbReference type="SAM" id="MobiDB-lite"/>
    </source>
</evidence>
<dbReference type="OrthoDB" id="201752at2759"/>
<dbReference type="GO" id="GO:0000244">
    <property type="term" value="P:spliceosomal tri-snRNP complex assembly"/>
    <property type="evidence" value="ECO:0007669"/>
    <property type="project" value="TreeGrafter"/>
</dbReference>
<name>A0A3M7MB14_9PLEO</name>
<organism evidence="5 6">
    <name type="scientific">Pyrenophora seminiperda CCB06</name>
    <dbReference type="NCBI Taxonomy" id="1302712"/>
    <lineage>
        <taxon>Eukaryota</taxon>
        <taxon>Fungi</taxon>
        <taxon>Dikarya</taxon>
        <taxon>Ascomycota</taxon>
        <taxon>Pezizomycotina</taxon>
        <taxon>Dothideomycetes</taxon>
        <taxon>Pleosporomycetidae</taxon>
        <taxon>Pleosporales</taxon>
        <taxon>Pleosporineae</taxon>
        <taxon>Pleosporaceae</taxon>
        <taxon>Pyrenophora</taxon>
    </lineage>
</organism>
<dbReference type="PANTHER" id="PTHR12689:SF4">
    <property type="entry name" value="PROTEIN AAR2 HOMOLOG"/>
    <property type="match status" value="1"/>
</dbReference>
<dbReference type="Gene3D" id="2.60.34.20">
    <property type="match status" value="1"/>
</dbReference>
<evidence type="ECO:0000313" key="6">
    <source>
        <dbReference type="Proteomes" id="UP000265663"/>
    </source>
</evidence>
<dbReference type="InterPro" id="IPR007946">
    <property type="entry name" value="AAR2"/>
</dbReference>